<comment type="caution">
    <text evidence="4">The sequence shown here is derived from an EMBL/GenBank/DDBJ whole genome shotgun (WGS) entry which is preliminary data.</text>
</comment>
<dbReference type="VEuPathDB" id="FungiDB:BTJ68_02175"/>
<evidence type="ECO:0000256" key="2">
    <source>
        <dbReference type="SAM" id="MobiDB-lite"/>
    </source>
</evidence>
<dbReference type="OrthoDB" id="8117402at2759"/>
<dbReference type="Gene3D" id="3.30.160.60">
    <property type="entry name" value="Classic Zinc Finger"/>
    <property type="match status" value="1"/>
</dbReference>
<feature type="domain" description="C2H2-type" evidence="3">
    <location>
        <begin position="288"/>
        <end position="315"/>
    </location>
</feature>
<dbReference type="PROSITE" id="PS50157">
    <property type="entry name" value="ZINC_FINGER_C2H2_2"/>
    <property type="match status" value="1"/>
</dbReference>
<sequence length="363" mass="40573">MSSPWTSFIGETTYDAGAWNDSPLGEEHYQRLYHQIMTSDVALNPTYTPTYPQEYASPAETLEICPSQANLGWDLNDTLQGVEKQKDFAHSGPSQVERPGLGEHSTESIVAGVGIPQDLDNTMRLPPECPLVPSLPPEYQNRQPDAGVRSDCTYAQALRDSCPAEAYSHHTVTPDIASFPQYPANTPSATRYGLTVPPASPLCASTLQGGRQQSNVPKLSLNTTGLLGILTTPQRPRSETSSPISASSSRSARRTPDQMRAWPAPFRCDNEGCGFGFETLHDLRPRRFICETCNKAFHYFKDLRRHWKIHNKDPKQKYHCPFTTCKHHCQGFNRDDHLRRHMEKQHQHVDFALRQSSGGLASV</sequence>
<dbReference type="Proteomes" id="UP000268823">
    <property type="component" value="Unassembled WGS sequence"/>
</dbReference>
<feature type="compositionally biased region" description="Low complexity" evidence="2">
    <location>
        <begin position="239"/>
        <end position="250"/>
    </location>
</feature>
<name>A0A3M7FAF0_HORWE</name>
<dbReference type="PROSITE" id="PS00028">
    <property type="entry name" value="ZINC_FINGER_C2H2_1"/>
    <property type="match status" value="1"/>
</dbReference>
<keyword evidence="1" id="KW-0863">Zinc-finger</keyword>
<keyword evidence="1" id="KW-0479">Metal-binding</keyword>
<evidence type="ECO:0000313" key="5">
    <source>
        <dbReference type="Proteomes" id="UP000268823"/>
    </source>
</evidence>
<protein>
    <recommendedName>
        <fullName evidence="3">C2H2-type domain-containing protein</fullName>
    </recommendedName>
</protein>
<dbReference type="SMART" id="SM00355">
    <property type="entry name" value="ZnF_C2H2"/>
    <property type="match status" value="2"/>
</dbReference>
<dbReference type="InterPro" id="IPR036236">
    <property type="entry name" value="Znf_C2H2_sf"/>
</dbReference>
<evidence type="ECO:0000313" key="4">
    <source>
        <dbReference type="EMBL" id="RMY85830.1"/>
    </source>
</evidence>
<evidence type="ECO:0000256" key="1">
    <source>
        <dbReference type="PROSITE-ProRule" id="PRU00042"/>
    </source>
</evidence>
<organism evidence="4 5">
    <name type="scientific">Hortaea werneckii</name>
    <name type="common">Black yeast</name>
    <name type="synonym">Cladosporium werneckii</name>
    <dbReference type="NCBI Taxonomy" id="91943"/>
    <lineage>
        <taxon>Eukaryota</taxon>
        <taxon>Fungi</taxon>
        <taxon>Dikarya</taxon>
        <taxon>Ascomycota</taxon>
        <taxon>Pezizomycotina</taxon>
        <taxon>Dothideomycetes</taxon>
        <taxon>Dothideomycetidae</taxon>
        <taxon>Mycosphaerellales</taxon>
        <taxon>Teratosphaeriaceae</taxon>
        <taxon>Hortaea</taxon>
    </lineage>
</organism>
<feature type="region of interest" description="Disordered" evidence="2">
    <location>
        <begin position="229"/>
        <end position="258"/>
    </location>
</feature>
<gene>
    <name evidence="4" type="ORF">D0861_06259</name>
</gene>
<dbReference type="GO" id="GO:0008270">
    <property type="term" value="F:zinc ion binding"/>
    <property type="evidence" value="ECO:0007669"/>
    <property type="project" value="UniProtKB-KW"/>
</dbReference>
<reference evidence="4 5" key="1">
    <citation type="journal article" date="2018" name="BMC Genomics">
        <title>Genomic evidence for intraspecific hybridization in a clonal and extremely halotolerant yeast.</title>
        <authorList>
            <person name="Gostincar C."/>
            <person name="Stajich J.E."/>
            <person name="Zupancic J."/>
            <person name="Zalar P."/>
            <person name="Gunde-Cimerman N."/>
        </authorList>
    </citation>
    <scope>NUCLEOTIDE SEQUENCE [LARGE SCALE GENOMIC DNA]</scope>
    <source>
        <strain evidence="4 5">EXF-2788</strain>
    </source>
</reference>
<dbReference type="EMBL" id="QWIR01000123">
    <property type="protein sequence ID" value="RMY85830.1"/>
    <property type="molecule type" value="Genomic_DNA"/>
</dbReference>
<evidence type="ECO:0000259" key="3">
    <source>
        <dbReference type="PROSITE" id="PS50157"/>
    </source>
</evidence>
<keyword evidence="1" id="KW-0862">Zinc</keyword>
<proteinExistence type="predicted"/>
<dbReference type="AlphaFoldDB" id="A0A3M7FAF0"/>
<dbReference type="InterPro" id="IPR013087">
    <property type="entry name" value="Znf_C2H2_type"/>
</dbReference>
<accession>A0A3M7FAF0</accession>
<dbReference type="SUPFAM" id="SSF57667">
    <property type="entry name" value="beta-beta-alpha zinc fingers"/>
    <property type="match status" value="1"/>
</dbReference>
<feature type="region of interest" description="Disordered" evidence="2">
    <location>
        <begin position="85"/>
        <end position="104"/>
    </location>
</feature>